<evidence type="ECO:0000256" key="1">
    <source>
        <dbReference type="SAM" id="MobiDB-lite"/>
    </source>
</evidence>
<accession>A0A150FVG9</accession>
<dbReference type="Proteomes" id="UP000075714">
    <property type="component" value="Unassembled WGS sequence"/>
</dbReference>
<reference evidence="3" key="1">
    <citation type="journal article" date="2016" name="Nat. Commun.">
        <title>The Gonium pectorale genome demonstrates co-option of cell cycle regulation during the evolution of multicellularity.</title>
        <authorList>
            <person name="Hanschen E.R."/>
            <person name="Marriage T.N."/>
            <person name="Ferris P.J."/>
            <person name="Hamaji T."/>
            <person name="Toyoda A."/>
            <person name="Fujiyama A."/>
            <person name="Neme R."/>
            <person name="Noguchi H."/>
            <person name="Minakuchi Y."/>
            <person name="Suzuki M."/>
            <person name="Kawai-Toyooka H."/>
            <person name="Smith D.R."/>
            <person name="Sparks H."/>
            <person name="Anderson J."/>
            <person name="Bakaric R."/>
            <person name="Luria V."/>
            <person name="Karger A."/>
            <person name="Kirschner M.W."/>
            <person name="Durand P.M."/>
            <person name="Michod R.E."/>
            <person name="Nozaki H."/>
            <person name="Olson B.J."/>
        </authorList>
    </citation>
    <scope>NUCLEOTIDE SEQUENCE [LARGE SCALE GENOMIC DNA]</scope>
    <source>
        <strain evidence="3">NIES-2863</strain>
    </source>
</reference>
<comment type="caution">
    <text evidence="2">The sequence shown here is derived from an EMBL/GenBank/DDBJ whole genome shotgun (WGS) entry which is preliminary data.</text>
</comment>
<organism evidence="2 3">
    <name type="scientific">Gonium pectorale</name>
    <name type="common">Green alga</name>
    <dbReference type="NCBI Taxonomy" id="33097"/>
    <lineage>
        <taxon>Eukaryota</taxon>
        <taxon>Viridiplantae</taxon>
        <taxon>Chlorophyta</taxon>
        <taxon>core chlorophytes</taxon>
        <taxon>Chlorophyceae</taxon>
        <taxon>CS clade</taxon>
        <taxon>Chlamydomonadales</taxon>
        <taxon>Volvocaceae</taxon>
        <taxon>Gonium</taxon>
    </lineage>
</organism>
<proteinExistence type="predicted"/>
<dbReference type="EMBL" id="LSYV01000662">
    <property type="protein sequence ID" value="KXZ41195.1"/>
    <property type="molecule type" value="Genomic_DNA"/>
</dbReference>
<protein>
    <submittedName>
        <fullName evidence="2">Uncharacterized protein</fullName>
    </submittedName>
</protein>
<feature type="compositionally biased region" description="Basic and acidic residues" evidence="1">
    <location>
        <begin position="1"/>
        <end position="13"/>
    </location>
</feature>
<evidence type="ECO:0000313" key="3">
    <source>
        <dbReference type="Proteomes" id="UP000075714"/>
    </source>
</evidence>
<gene>
    <name evidence="2" type="ORF">GPECTOR_665g792</name>
</gene>
<dbReference type="AlphaFoldDB" id="A0A150FVG9"/>
<feature type="region of interest" description="Disordered" evidence="1">
    <location>
        <begin position="1"/>
        <end position="31"/>
    </location>
</feature>
<evidence type="ECO:0000313" key="2">
    <source>
        <dbReference type="EMBL" id="KXZ41195.1"/>
    </source>
</evidence>
<feature type="compositionally biased region" description="Low complexity" evidence="1">
    <location>
        <begin position="14"/>
        <end position="31"/>
    </location>
</feature>
<name>A0A150FVG9_GONPE</name>
<keyword evidence="3" id="KW-1185">Reference proteome</keyword>
<sequence length="263" mass="26611">MGTPHDAEEDKGGEQPAAPPAMAAEDAAEAVEQAQIAPIKVSSNRNRVTNDAAGEIQHMADGARAANAYDAEDAVGGVDAAASKDLAADGELREGPQPVEADGADLEAAQDGAHDWPNDFYGYVDGDGYREVVPNEDDDDDDEPGGIMGDPLLLGQIQIAEPAQAQNINDDAGGGDGAMGGVMIGGVGAAAGEDAAGPAAFPAMAAAEPDIFDNGAAQDGHEYGGFTYNGMYIKRLEVHLVRNDGAAPEANTDGAEAAVQPVG</sequence>